<keyword evidence="3" id="KW-1185">Reference proteome</keyword>
<protein>
    <recommendedName>
        <fullName evidence="1">T6SS Phospholipase effector Tle1-like catalytic domain-containing protein</fullName>
    </recommendedName>
</protein>
<feature type="domain" description="T6SS Phospholipase effector Tle1-like catalytic" evidence="1">
    <location>
        <begin position="29"/>
        <end position="320"/>
    </location>
</feature>
<dbReference type="PANTHER" id="PTHR33840">
    <property type="match status" value="1"/>
</dbReference>
<accession>A0A9P4J8W7</accession>
<gene>
    <name evidence="2" type="ORF">K461DRAFT_250532</name>
</gene>
<dbReference type="PANTHER" id="PTHR33840:SF16">
    <property type="entry name" value="DUF2235 DOMAIN-CONTAINING PROTEIN"/>
    <property type="match status" value="1"/>
</dbReference>
<dbReference type="Pfam" id="PF09994">
    <property type="entry name" value="T6SS_Tle1-like_cat"/>
    <property type="match status" value="1"/>
</dbReference>
<dbReference type="AlphaFoldDB" id="A0A9P4J8W7"/>
<comment type="caution">
    <text evidence="2">The sequence shown here is derived from an EMBL/GenBank/DDBJ whole genome shotgun (WGS) entry which is preliminary data.</text>
</comment>
<evidence type="ECO:0000313" key="2">
    <source>
        <dbReference type="EMBL" id="KAF2157493.1"/>
    </source>
</evidence>
<proteinExistence type="predicted"/>
<evidence type="ECO:0000259" key="1">
    <source>
        <dbReference type="Pfam" id="PF09994"/>
    </source>
</evidence>
<organism evidence="2 3">
    <name type="scientific">Myriangium duriaei CBS 260.36</name>
    <dbReference type="NCBI Taxonomy" id="1168546"/>
    <lineage>
        <taxon>Eukaryota</taxon>
        <taxon>Fungi</taxon>
        <taxon>Dikarya</taxon>
        <taxon>Ascomycota</taxon>
        <taxon>Pezizomycotina</taxon>
        <taxon>Dothideomycetes</taxon>
        <taxon>Dothideomycetidae</taxon>
        <taxon>Myriangiales</taxon>
        <taxon>Myriangiaceae</taxon>
        <taxon>Myriangium</taxon>
    </lineage>
</organism>
<sequence>MANRNDSATSGGAVYDRSFISGPVPPRKKRIIICCDGTWQSAVSLDPKQGSPSNVARISRVLARAGLDRHGDEWQQLVYYDAGVGTGNIGWYEKNRQGSLGKGLLENVIEAYNFIVNNYNQGDELFFFGFSRGAYTVRSTAGLVCTLGVIRPSSMRKFLKLYNSYTSAFESADKAPQQQFHEWGPWTEYVKDNADCYASKEVPVKVIGVFDTVGSLGVPDLGHVYRKDNSAIRKAYQFHDVELNDRIEHAYHALALDEQRSPFSPSVWKCKSGAKTQLCQVWFPGAHINIGGGSDQNADEDNQTGDREQLASISYAWMLDRVRPWLAVDENMLEAQKKDIIKAANYKPPPPPAKGWFRSGVDAVTVSNNMGIISDSHGLLYDVQGFPQPRTPGAYHDQNEYTVERIHPSVYFRQQFTKSHNMPTYVPIAMKDWERVYEKNGKGKDLKPRQGWMWKKFRVENGEKKVERALWEFEVGHMPQDKSMEKFLVDISWSKAFSAEVQNGWKSS</sequence>
<dbReference type="EMBL" id="ML996081">
    <property type="protein sequence ID" value="KAF2157493.1"/>
    <property type="molecule type" value="Genomic_DNA"/>
</dbReference>
<name>A0A9P4J8W7_9PEZI</name>
<reference evidence="2" key="1">
    <citation type="journal article" date="2020" name="Stud. Mycol.">
        <title>101 Dothideomycetes genomes: a test case for predicting lifestyles and emergence of pathogens.</title>
        <authorList>
            <person name="Haridas S."/>
            <person name="Albert R."/>
            <person name="Binder M."/>
            <person name="Bloem J."/>
            <person name="Labutti K."/>
            <person name="Salamov A."/>
            <person name="Andreopoulos B."/>
            <person name="Baker S."/>
            <person name="Barry K."/>
            <person name="Bills G."/>
            <person name="Bluhm B."/>
            <person name="Cannon C."/>
            <person name="Castanera R."/>
            <person name="Culley D."/>
            <person name="Daum C."/>
            <person name="Ezra D."/>
            <person name="Gonzalez J."/>
            <person name="Henrissat B."/>
            <person name="Kuo A."/>
            <person name="Liang C."/>
            <person name="Lipzen A."/>
            <person name="Lutzoni F."/>
            <person name="Magnuson J."/>
            <person name="Mondo S."/>
            <person name="Nolan M."/>
            <person name="Ohm R."/>
            <person name="Pangilinan J."/>
            <person name="Park H.-J."/>
            <person name="Ramirez L."/>
            <person name="Alfaro M."/>
            <person name="Sun H."/>
            <person name="Tritt A."/>
            <person name="Yoshinaga Y."/>
            <person name="Zwiers L.-H."/>
            <person name="Turgeon B."/>
            <person name="Goodwin S."/>
            <person name="Spatafora J."/>
            <person name="Crous P."/>
            <person name="Grigoriev I."/>
        </authorList>
    </citation>
    <scope>NUCLEOTIDE SEQUENCE</scope>
    <source>
        <strain evidence="2">CBS 260.36</strain>
    </source>
</reference>
<dbReference type="OrthoDB" id="3057168at2759"/>
<dbReference type="InterPro" id="IPR018712">
    <property type="entry name" value="Tle1-like_cat"/>
</dbReference>
<dbReference type="Proteomes" id="UP000799439">
    <property type="component" value="Unassembled WGS sequence"/>
</dbReference>
<evidence type="ECO:0000313" key="3">
    <source>
        <dbReference type="Proteomes" id="UP000799439"/>
    </source>
</evidence>